<gene>
    <name evidence="1" type="ORF">BFC18_06580</name>
</gene>
<dbReference type="OrthoDB" id="5906592at2"/>
<name>A0A1E7ZE80_9ALTE</name>
<dbReference type="EMBL" id="MDHN01000010">
    <property type="protein sequence ID" value="OFC71815.1"/>
    <property type="molecule type" value="Genomic_DNA"/>
</dbReference>
<dbReference type="RefSeq" id="WP_070124155.1">
    <property type="nucleotide sequence ID" value="NZ_MDHN01000010.1"/>
</dbReference>
<sequence length="68" mass="7587">MIIVTNTSALPVTSAAMQFEPGENRFRDAQLSTGKLAQISHHPLLKWVKVEDRPVDDRPAEKTKEAKS</sequence>
<dbReference type="Proteomes" id="UP000175691">
    <property type="component" value="Unassembled WGS sequence"/>
</dbReference>
<keyword evidence="2" id="KW-1185">Reference proteome</keyword>
<evidence type="ECO:0000313" key="1">
    <source>
        <dbReference type="EMBL" id="OFC71815.1"/>
    </source>
</evidence>
<accession>A0A1E7ZE80</accession>
<reference evidence="1 2" key="1">
    <citation type="submission" date="2016-08" db="EMBL/GenBank/DDBJ databases">
        <authorList>
            <person name="Seilhamer J.J."/>
        </authorList>
    </citation>
    <scope>NUCLEOTIDE SEQUENCE [LARGE SCALE GENOMIC DNA]</scope>
    <source>
        <strain evidence="1 2">KCTC 42603</strain>
    </source>
</reference>
<dbReference type="STRING" id="1656094.BFC18_06580"/>
<organism evidence="1 2">
    <name type="scientific">Alteromonas confluentis</name>
    <dbReference type="NCBI Taxonomy" id="1656094"/>
    <lineage>
        <taxon>Bacteria</taxon>
        <taxon>Pseudomonadati</taxon>
        <taxon>Pseudomonadota</taxon>
        <taxon>Gammaproteobacteria</taxon>
        <taxon>Alteromonadales</taxon>
        <taxon>Alteromonadaceae</taxon>
        <taxon>Alteromonas/Salinimonas group</taxon>
        <taxon>Alteromonas</taxon>
    </lineage>
</organism>
<dbReference type="AlphaFoldDB" id="A0A1E7ZE80"/>
<proteinExistence type="predicted"/>
<comment type="caution">
    <text evidence="1">The sequence shown here is derived from an EMBL/GenBank/DDBJ whole genome shotgun (WGS) entry which is preliminary data.</text>
</comment>
<protein>
    <submittedName>
        <fullName evidence="1">Uncharacterized protein</fullName>
    </submittedName>
</protein>
<evidence type="ECO:0000313" key="2">
    <source>
        <dbReference type="Proteomes" id="UP000175691"/>
    </source>
</evidence>